<sequence>MSRQVVPVRETRRIDRLLWMLRLTRTRGAAQDLVCEGHVRVNGRRVLRCSQAIAVGDIVTMPHNEAVRIIEILDLPSRRGPPVEALAMFRDHTPGANASVSQEGEAS</sequence>
<protein>
    <recommendedName>
        <fullName evidence="2">RNA-binding S4 domain-containing protein</fullName>
    </recommendedName>
</protein>
<dbReference type="RefSeq" id="WP_066764523.1">
    <property type="nucleotide sequence ID" value="NZ_BMIO01000002.1"/>
</dbReference>
<name>A0A917DHF1_9SPHN</name>
<dbReference type="CDD" id="cd00165">
    <property type="entry name" value="S4"/>
    <property type="match status" value="1"/>
</dbReference>
<keyword evidence="4" id="KW-1185">Reference proteome</keyword>
<dbReference type="InterPro" id="IPR002942">
    <property type="entry name" value="S4_RNA-bd"/>
</dbReference>
<dbReference type="PROSITE" id="PS50889">
    <property type="entry name" value="S4"/>
    <property type="match status" value="1"/>
</dbReference>
<comment type="caution">
    <text evidence="3">The sequence shown here is derived from an EMBL/GenBank/DDBJ whole genome shotgun (WGS) entry which is preliminary data.</text>
</comment>
<evidence type="ECO:0000313" key="3">
    <source>
        <dbReference type="EMBL" id="GGD35637.1"/>
    </source>
</evidence>
<dbReference type="SUPFAM" id="SSF55174">
    <property type="entry name" value="Alpha-L RNA-binding motif"/>
    <property type="match status" value="1"/>
</dbReference>
<dbReference type="SMART" id="SM00363">
    <property type="entry name" value="S4"/>
    <property type="match status" value="1"/>
</dbReference>
<evidence type="ECO:0000256" key="1">
    <source>
        <dbReference type="PROSITE-ProRule" id="PRU00182"/>
    </source>
</evidence>
<dbReference type="InterPro" id="IPR036986">
    <property type="entry name" value="S4_RNA-bd_sf"/>
</dbReference>
<evidence type="ECO:0000259" key="2">
    <source>
        <dbReference type="SMART" id="SM00363"/>
    </source>
</evidence>
<accession>A0A917DHF1</accession>
<reference evidence="3 4" key="1">
    <citation type="journal article" date="2014" name="Int. J. Syst. Evol. Microbiol.">
        <title>Complete genome sequence of Corynebacterium casei LMG S-19264T (=DSM 44701T), isolated from a smear-ripened cheese.</title>
        <authorList>
            <consortium name="US DOE Joint Genome Institute (JGI-PGF)"/>
            <person name="Walter F."/>
            <person name="Albersmeier A."/>
            <person name="Kalinowski J."/>
            <person name="Ruckert C."/>
        </authorList>
    </citation>
    <scope>NUCLEOTIDE SEQUENCE [LARGE SCALE GENOMIC DNA]</scope>
    <source>
        <strain evidence="3 4">CGMCC 1.15358</strain>
    </source>
</reference>
<dbReference type="AlphaFoldDB" id="A0A917DHF1"/>
<dbReference type="Gene3D" id="3.10.290.10">
    <property type="entry name" value="RNA-binding S4 domain"/>
    <property type="match status" value="1"/>
</dbReference>
<evidence type="ECO:0000313" key="4">
    <source>
        <dbReference type="Proteomes" id="UP000598997"/>
    </source>
</evidence>
<dbReference type="Pfam" id="PF01479">
    <property type="entry name" value="S4"/>
    <property type="match status" value="1"/>
</dbReference>
<keyword evidence="1" id="KW-0694">RNA-binding</keyword>
<dbReference type="Proteomes" id="UP000598997">
    <property type="component" value="Unassembled WGS sequence"/>
</dbReference>
<dbReference type="EMBL" id="BMIO01000002">
    <property type="protein sequence ID" value="GGD35637.1"/>
    <property type="molecule type" value="Genomic_DNA"/>
</dbReference>
<gene>
    <name evidence="3" type="ORF">GCM10010989_07230</name>
</gene>
<feature type="domain" description="RNA-binding S4" evidence="2">
    <location>
        <begin position="12"/>
        <end position="74"/>
    </location>
</feature>
<organism evidence="3 4">
    <name type="scientific">Croceicoccus pelagius</name>
    <dbReference type="NCBI Taxonomy" id="1703341"/>
    <lineage>
        <taxon>Bacteria</taxon>
        <taxon>Pseudomonadati</taxon>
        <taxon>Pseudomonadota</taxon>
        <taxon>Alphaproteobacteria</taxon>
        <taxon>Sphingomonadales</taxon>
        <taxon>Erythrobacteraceae</taxon>
        <taxon>Croceicoccus</taxon>
    </lineage>
</organism>
<dbReference type="OrthoDB" id="9797176at2"/>
<proteinExistence type="predicted"/>
<dbReference type="GO" id="GO:0003723">
    <property type="term" value="F:RNA binding"/>
    <property type="evidence" value="ECO:0007669"/>
    <property type="project" value="UniProtKB-KW"/>
</dbReference>